<feature type="transmembrane region" description="Helical" evidence="6">
    <location>
        <begin position="48"/>
        <end position="69"/>
    </location>
</feature>
<dbReference type="EMBL" id="JABFUD020000017">
    <property type="protein sequence ID" value="KAI5066891.1"/>
    <property type="molecule type" value="Genomic_DNA"/>
</dbReference>
<evidence type="ECO:0000256" key="4">
    <source>
        <dbReference type="ARBA" id="ARBA00022989"/>
    </source>
</evidence>
<protein>
    <recommendedName>
        <fullName evidence="9">Translocator protein</fullName>
    </recommendedName>
</protein>
<dbReference type="GO" id="GO:0016020">
    <property type="term" value="C:membrane"/>
    <property type="evidence" value="ECO:0007669"/>
    <property type="project" value="UniProtKB-SubCell"/>
</dbReference>
<evidence type="ECO:0000256" key="2">
    <source>
        <dbReference type="ARBA" id="ARBA00007524"/>
    </source>
</evidence>
<keyword evidence="5 6" id="KW-0472">Membrane</keyword>
<dbReference type="InterPro" id="IPR004307">
    <property type="entry name" value="TspO_MBR"/>
</dbReference>
<sequence>MELGAIVGLIVAVAFPLGVSFISALFSNGGESDWYKQLKKPSWTPPNWAFPVVWTILYTLMGVSSWLVWLHGGFKGQSLPLAVYTFQLLLNFLWTPIFFGLHQVGLALVEILLLWTAIAATLYLFWHVNLLAAYLLVPYLLWITLASTLNFYIWVNLEDPTSGLKKAA</sequence>
<proteinExistence type="inferred from homology"/>
<evidence type="ECO:0000256" key="1">
    <source>
        <dbReference type="ARBA" id="ARBA00004141"/>
    </source>
</evidence>
<evidence type="ECO:0008006" key="9">
    <source>
        <dbReference type="Google" id="ProtNLM"/>
    </source>
</evidence>
<dbReference type="PIRSF" id="PIRSF005859">
    <property type="entry name" value="PBR"/>
    <property type="match status" value="1"/>
</dbReference>
<keyword evidence="4 6" id="KW-1133">Transmembrane helix</keyword>
<feature type="transmembrane region" description="Helical" evidence="6">
    <location>
        <begin position="6"/>
        <end position="27"/>
    </location>
</feature>
<name>A0A9D4UFA9_ADICA</name>
<dbReference type="CDD" id="cd15904">
    <property type="entry name" value="TSPO_MBR"/>
    <property type="match status" value="1"/>
</dbReference>
<keyword evidence="8" id="KW-1185">Reference proteome</keyword>
<reference evidence="7" key="1">
    <citation type="submission" date="2021-01" db="EMBL/GenBank/DDBJ databases">
        <title>Adiantum capillus-veneris genome.</title>
        <authorList>
            <person name="Fang Y."/>
            <person name="Liao Q."/>
        </authorList>
    </citation>
    <scope>NUCLEOTIDE SEQUENCE</scope>
    <source>
        <strain evidence="7">H3</strain>
        <tissue evidence="7">Leaf</tissue>
    </source>
</reference>
<comment type="similarity">
    <text evidence="2">Belongs to the TspO/BZRP family.</text>
</comment>
<dbReference type="PANTHER" id="PTHR10057:SF16">
    <property type="entry name" value="PERIPHERAL-TYPE BENZODIAZEPINE RECEPTOR-RELATED"/>
    <property type="match status" value="1"/>
</dbReference>
<evidence type="ECO:0000313" key="7">
    <source>
        <dbReference type="EMBL" id="KAI5066891.1"/>
    </source>
</evidence>
<dbReference type="Pfam" id="PF03073">
    <property type="entry name" value="TspO_MBR"/>
    <property type="match status" value="1"/>
</dbReference>
<evidence type="ECO:0000256" key="3">
    <source>
        <dbReference type="ARBA" id="ARBA00022692"/>
    </source>
</evidence>
<comment type="caution">
    <text evidence="7">The sequence shown here is derived from an EMBL/GenBank/DDBJ whole genome shotgun (WGS) entry which is preliminary data.</text>
</comment>
<comment type="subcellular location">
    <subcellularLocation>
        <location evidence="1">Membrane</location>
        <topology evidence="1">Multi-pass membrane protein</topology>
    </subcellularLocation>
</comment>
<dbReference type="Proteomes" id="UP000886520">
    <property type="component" value="Chromosome 17"/>
</dbReference>
<feature type="transmembrane region" description="Helical" evidence="6">
    <location>
        <begin position="132"/>
        <end position="155"/>
    </location>
</feature>
<dbReference type="Gene3D" id="1.20.1260.100">
    <property type="entry name" value="TspO/MBR protein"/>
    <property type="match status" value="1"/>
</dbReference>
<dbReference type="OrthoDB" id="8841220at2759"/>
<accession>A0A9D4UFA9</accession>
<feature type="transmembrane region" description="Helical" evidence="6">
    <location>
        <begin position="81"/>
        <end position="99"/>
    </location>
</feature>
<evidence type="ECO:0000313" key="8">
    <source>
        <dbReference type="Proteomes" id="UP000886520"/>
    </source>
</evidence>
<evidence type="ECO:0000256" key="6">
    <source>
        <dbReference type="SAM" id="Phobius"/>
    </source>
</evidence>
<gene>
    <name evidence="7" type="ORF">GOP47_0017419</name>
</gene>
<evidence type="ECO:0000256" key="5">
    <source>
        <dbReference type="ARBA" id="ARBA00023136"/>
    </source>
</evidence>
<keyword evidence="3 6" id="KW-0812">Transmembrane</keyword>
<dbReference type="AlphaFoldDB" id="A0A9D4UFA9"/>
<dbReference type="InterPro" id="IPR038330">
    <property type="entry name" value="TspO/MBR-related_sf"/>
</dbReference>
<dbReference type="FunFam" id="1.20.1260.100:FF:000001">
    <property type="entry name" value="translocator protein 2"/>
    <property type="match status" value="1"/>
</dbReference>
<dbReference type="PANTHER" id="PTHR10057">
    <property type="entry name" value="PERIPHERAL-TYPE BENZODIAZEPINE RECEPTOR"/>
    <property type="match status" value="1"/>
</dbReference>
<organism evidence="7 8">
    <name type="scientific">Adiantum capillus-veneris</name>
    <name type="common">Maidenhair fern</name>
    <dbReference type="NCBI Taxonomy" id="13818"/>
    <lineage>
        <taxon>Eukaryota</taxon>
        <taxon>Viridiplantae</taxon>
        <taxon>Streptophyta</taxon>
        <taxon>Embryophyta</taxon>
        <taxon>Tracheophyta</taxon>
        <taxon>Polypodiopsida</taxon>
        <taxon>Polypodiidae</taxon>
        <taxon>Polypodiales</taxon>
        <taxon>Pteridineae</taxon>
        <taxon>Pteridaceae</taxon>
        <taxon>Vittarioideae</taxon>
        <taxon>Adiantum</taxon>
    </lineage>
</organism>
<feature type="transmembrane region" description="Helical" evidence="6">
    <location>
        <begin position="106"/>
        <end position="126"/>
    </location>
</feature>